<evidence type="ECO:0000313" key="5">
    <source>
        <dbReference type="EMBL" id="GFP24343.1"/>
    </source>
</evidence>
<organism evidence="5 6">
    <name type="scientific">Candidatus Hakubella thermalkaliphila</name>
    <dbReference type="NCBI Taxonomy" id="2754717"/>
    <lineage>
        <taxon>Bacteria</taxon>
        <taxon>Bacillati</taxon>
        <taxon>Actinomycetota</taxon>
        <taxon>Actinomycetota incertae sedis</taxon>
        <taxon>Candidatus Hakubellales</taxon>
        <taxon>Candidatus Hakubellaceae</taxon>
        <taxon>Candidatus Hakubella</taxon>
    </lineage>
</organism>
<dbReference type="AlphaFoldDB" id="A0A6V8NWC0"/>
<dbReference type="PANTHER" id="PTHR48105">
    <property type="entry name" value="THIOREDOXIN REDUCTASE 1-RELATED-RELATED"/>
    <property type="match status" value="1"/>
</dbReference>
<sequence>MDKNYSGKTVIIATGSMGRKPTIKGEAEFLGKGVSYCAICDAAFYKGK</sequence>
<dbReference type="InterPro" id="IPR023753">
    <property type="entry name" value="FAD/NAD-binding_dom"/>
</dbReference>
<feature type="non-terminal residue" evidence="5">
    <location>
        <position position="48"/>
    </location>
</feature>
<evidence type="ECO:0000256" key="3">
    <source>
        <dbReference type="ARBA" id="ARBA00048132"/>
    </source>
</evidence>
<dbReference type="Pfam" id="PF07992">
    <property type="entry name" value="Pyr_redox_2"/>
    <property type="match status" value="1"/>
</dbReference>
<evidence type="ECO:0000256" key="2">
    <source>
        <dbReference type="ARBA" id="ARBA00023002"/>
    </source>
</evidence>
<name>A0A6V8NWC0_9ACTN</name>
<dbReference type="InterPro" id="IPR036188">
    <property type="entry name" value="FAD/NAD-bd_sf"/>
</dbReference>
<dbReference type="EMBL" id="BLRW01000495">
    <property type="protein sequence ID" value="GFP24343.1"/>
    <property type="molecule type" value="Genomic_DNA"/>
</dbReference>
<comment type="caution">
    <text evidence="5">The sequence shown here is derived from an EMBL/GenBank/DDBJ whole genome shotgun (WGS) entry which is preliminary data.</text>
</comment>
<dbReference type="InterPro" id="IPR050097">
    <property type="entry name" value="Ferredoxin-NADP_redctase_2"/>
</dbReference>
<keyword evidence="2" id="KW-0560">Oxidoreductase</keyword>
<dbReference type="PRINTS" id="PR00469">
    <property type="entry name" value="PNDRDTASEII"/>
</dbReference>
<evidence type="ECO:0000259" key="4">
    <source>
        <dbReference type="Pfam" id="PF07992"/>
    </source>
</evidence>
<dbReference type="SUPFAM" id="SSF51971">
    <property type="entry name" value="Nucleotide-binding domain"/>
    <property type="match status" value="1"/>
</dbReference>
<gene>
    <name evidence="5" type="ORF">HKBW3S09_01810</name>
</gene>
<reference evidence="5 6" key="1">
    <citation type="journal article" date="2020" name="Front. Microbiol.">
        <title>Single-cell genomics of novel Actinobacteria with the Wood-Ljungdahl pathway discovered in a serpentinizing system.</title>
        <authorList>
            <person name="Merino N."/>
            <person name="Kawai M."/>
            <person name="Boyd E.S."/>
            <person name="Colman D.R."/>
            <person name="McGlynn S.E."/>
            <person name="Nealson K.H."/>
            <person name="Kurokawa K."/>
            <person name="Hongoh Y."/>
        </authorList>
    </citation>
    <scope>NUCLEOTIDE SEQUENCE [LARGE SCALE GENOMIC DNA]</scope>
    <source>
        <strain evidence="5 6">S09_30</strain>
    </source>
</reference>
<evidence type="ECO:0000256" key="1">
    <source>
        <dbReference type="ARBA" id="ARBA00022630"/>
    </source>
</evidence>
<dbReference type="GO" id="GO:0004791">
    <property type="term" value="F:thioredoxin-disulfide reductase (NADPH) activity"/>
    <property type="evidence" value="ECO:0007669"/>
    <property type="project" value="UniProtKB-EC"/>
</dbReference>
<keyword evidence="1" id="KW-0285">Flavoprotein</keyword>
<dbReference type="Gene3D" id="3.50.50.60">
    <property type="entry name" value="FAD/NAD(P)-binding domain"/>
    <property type="match status" value="2"/>
</dbReference>
<protein>
    <submittedName>
        <fullName evidence="5">Thioredoxin reductase (NADPH)</fullName>
    </submittedName>
</protein>
<evidence type="ECO:0000313" key="6">
    <source>
        <dbReference type="Proteomes" id="UP000585609"/>
    </source>
</evidence>
<comment type="catalytic activity">
    <reaction evidence="3">
        <text>[thioredoxin]-dithiol + NADP(+) = [thioredoxin]-disulfide + NADPH + H(+)</text>
        <dbReference type="Rhea" id="RHEA:20345"/>
        <dbReference type="Rhea" id="RHEA-COMP:10698"/>
        <dbReference type="Rhea" id="RHEA-COMP:10700"/>
        <dbReference type="ChEBI" id="CHEBI:15378"/>
        <dbReference type="ChEBI" id="CHEBI:29950"/>
        <dbReference type="ChEBI" id="CHEBI:50058"/>
        <dbReference type="ChEBI" id="CHEBI:57783"/>
        <dbReference type="ChEBI" id="CHEBI:58349"/>
        <dbReference type="EC" id="1.8.1.9"/>
    </reaction>
</comment>
<dbReference type="Proteomes" id="UP000585609">
    <property type="component" value="Unassembled WGS sequence"/>
</dbReference>
<accession>A0A6V8NWC0</accession>
<feature type="domain" description="FAD/NAD(P)-binding" evidence="4">
    <location>
        <begin position="3"/>
        <end position="46"/>
    </location>
</feature>
<proteinExistence type="predicted"/>